<gene>
    <name evidence="1" type="ORF">ECRASSUSDP1_LOCUS6206</name>
</gene>
<proteinExistence type="predicted"/>
<organism evidence="1 2">
    <name type="scientific">Euplotes crassus</name>
    <dbReference type="NCBI Taxonomy" id="5936"/>
    <lineage>
        <taxon>Eukaryota</taxon>
        <taxon>Sar</taxon>
        <taxon>Alveolata</taxon>
        <taxon>Ciliophora</taxon>
        <taxon>Intramacronucleata</taxon>
        <taxon>Spirotrichea</taxon>
        <taxon>Hypotrichia</taxon>
        <taxon>Euplotida</taxon>
        <taxon>Euplotidae</taxon>
        <taxon>Moneuplotes</taxon>
    </lineage>
</organism>
<evidence type="ECO:0000313" key="2">
    <source>
        <dbReference type="Proteomes" id="UP001295684"/>
    </source>
</evidence>
<protein>
    <submittedName>
        <fullName evidence="1">Uncharacterized protein</fullName>
    </submittedName>
</protein>
<keyword evidence="2" id="KW-1185">Reference proteome</keyword>
<sequence>MDKFYFRKERSESIHSSDILSFLEEDELKDEREDEITQGINEAVQKNQNALIEAPNGTQRVERILKPIQEWISSQETLKKLGIKKMSKIGVKANGTIQIDPIPEEPEKELEIVELQPYIFVHHQDICKYPESFSSFWLAHSLYENTIFILSEPQAFIPMCEETSSPSVSLMLLQKCLVEIRSLKSNKPSKRKRKTLANEENPDVTKLKKLISAFKGCIINEQDWEGDGLWKGSKISDFKAIFGMITSEIQHAEKEDLLVQNKLIKESPSSRKLEKNPKNPTEYFQSLSLNVWSQISPSNCQNWLDVLERVISNFPSRSDPPKNLLQLRHFLLTMKFTPERAQRYYYSVNSLSKL</sequence>
<comment type="caution">
    <text evidence="1">The sequence shown here is derived from an EMBL/GenBank/DDBJ whole genome shotgun (WGS) entry which is preliminary data.</text>
</comment>
<dbReference type="EMBL" id="CAMPGE010006010">
    <property type="protein sequence ID" value="CAI2364856.1"/>
    <property type="molecule type" value="Genomic_DNA"/>
</dbReference>
<dbReference type="AlphaFoldDB" id="A0AAD1UDZ0"/>
<name>A0AAD1UDZ0_EUPCR</name>
<reference evidence="1" key="1">
    <citation type="submission" date="2023-07" db="EMBL/GenBank/DDBJ databases">
        <authorList>
            <consortium name="AG Swart"/>
            <person name="Singh M."/>
            <person name="Singh A."/>
            <person name="Seah K."/>
            <person name="Emmerich C."/>
        </authorList>
    </citation>
    <scope>NUCLEOTIDE SEQUENCE</scope>
    <source>
        <strain evidence="1">DP1</strain>
    </source>
</reference>
<evidence type="ECO:0000313" key="1">
    <source>
        <dbReference type="EMBL" id="CAI2364856.1"/>
    </source>
</evidence>
<accession>A0AAD1UDZ0</accession>
<dbReference type="Proteomes" id="UP001295684">
    <property type="component" value="Unassembled WGS sequence"/>
</dbReference>